<accession>X1HHW4</accession>
<dbReference type="EMBL" id="BARU01022423">
    <property type="protein sequence ID" value="GAH56640.1"/>
    <property type="molecule type" value="Genomic_DNA"/>
</dbReference>
<reference evidence="1" key="1">
    <citation type="journal article" date="2014" name="Front. Microbiol.">
        <title>High frequency of phylogenetically diverse reductive dehalogenase-homologous genes in deep subseafloor sedimentary metagenomes.</title>
        <authorList>
            <person name="Kawai M."/>
            <person name="Futagami T."/>
            <person name="Toyoda A."/>
            <person name="Takaki Y."/>
            <person name="Nishi S."/>
            <person name="Hori S."/>
            <person name="Arai W."/>
            <person name="Tsubouchi T."/>
            <person name="Morono Y."/>
            <person name="Uchiyama I."/>
            <person name="Ito T."/>
            <person name="Fujiyama A."/>
            <person name="Inagaki F."/>
            <person name="Takami H."/>
        </authorList>
    </citation>
    <scope>NUCLEOTIDE SEQUENCE</scope>
    <source>
        <strain evidence="1">Expedition CK06-06</strain>
    </source>
</reference>
<comment type="caution">
    <text evidence="1">The sequence shown here is derived from an EMBL/GenBank/DDBJ whole genome shotgun (WGS) entry which is preliminary data.</text>
</comment>
<protein>
    <submittedName>
        <fullName evidence="1">Uncharacterized protein</fullName>
    </submittedName>
</protein>
<sequence>MHIKKGANFAILDGAVVLMIKPTKATYYPLNPQ</sequence>
<feature type="non-terminal residue" evidence="1">
    <location>
        <position position="33"/>
    </location>
</feature>
<evidence type="ECO:0000313" key="1">
    <source>
        <dbReference type="EMBL" id="GAH56640.1"/>
    </source>
</evidence>
<dbReference type="AlphaFoldDB" id="X1HHW4"/>
<gene>
    <name evidence="1" type="ORF">S03H2_36528</name>
</gene>
<organism evidence="1">
    <name type="scientific">marine sediment metagenome</name>
    <dbReference type="NCBI Taxonomy" id="412755"/>
    <lineage>
        <taxon>unclassified sequences</taxon>
        <taxon>metagenomes</taxon>
        <taxon>ecological metagenomes</taxon>
    </lineage>
</organism>
<name>X1HHW4_9ZZZZ</name>
<proteinExistence type="predicted"/>